<dbReference type="GO" id="GO:0005737">
    <property type="term" value="C:cytoplasm"/>
    <property type="evidence" value="ECO:0007669"/>
    <property type="project" value="TreeGrafter"/>
</dbReference>
<dbReference type="PIRSF" id="PIRSF001563">
    <property type="entry name" value="Folylpolyglu_synth"/>
    <property type="match status" value="1"/>
</dbReference>
<dbReference type="PROSITE" id="PS01012">
    <property type="entry name" value="FOLYLPOLYGLU_SYNT_2"/>
    <property type="match status" value="1"/>
</dbReference>
<dbReference type="EMBL" id="AZEC01000002">
    <property type="protein sequence ID" value="KRL14233.1"/>
    <property type="molecule type" value="Genomic_DNA"/>
</dbReference>
<dbReference type="STRING" id="1423792.FD09_GL001399"/>
<accession>A0A0R1N3F2</accession>
<dbReference type="GO" id="GO:0005524">
    <property type="term" value="F:ATP binding"/>
    <property type="evidence" value="ECO:0007669"/>
    <property type="project" value="UniProtKB-KW"/>
</dbReference>
<comment type="catalytic activity">
    <reaction evidence="10">
        <text>(6S)-5,6,7,8-tetrahydrofolyl-(gamma-L-Glu)(n) + L-glutamate + ATP = (6S)-5,6,7,8-tetrahydrofolyl-(gamma-L-Glu)(n+1) + ADP + phosphate + H(+)</text>
        <dbReference type="Rhea" id="RHEA:10580"/>
        <dbReference type="Rhea" id="RHEA-COMP:14738"/>
        <dbReference type="Rhea" id="RHEA-COMP:14740"/>
        <dbReference type="ChEBI" id="CHEBI:15378"/>
        <dbReference type="ChEBI" id="CHEBI:29985"/>
        <dbReference type="ChEBI" id="CHEBI:30616"/>
        <dbReference type="ChEBI" id="CHEBI:43474"/>
        <dbReference type="ChEBI" id="CHEBI:141005"/>
        <dbReference type="ChEBI" id="CHEBI:456216"/>
        <dbReference type="EC" id="6.3.2.17"/>
    </reaction>
</comment>
<evidence type="ECO:0000256" key="11">
    <source>
        <dbReference type="PIRNR" id="PIRNR001563"/>
    </source>
</evidence>
<keyword evidence="5" id="KW-0479">Metal-binding</keyword>
<dbReference type="Proteomes" id="UP000051330">
    <property type="component" value="Unassembled WGS sequence"/>
</dbReference>
<dbReference type="PANTHER" id="PTHR11136:SF0">
    <property type="entry name" value="DIHYDROFOLATE SYNTHETASE-RELATED"/>
    <property type="match status" value="1"/>
</dbReference>
<evidence type="ECO:0000256" key="3">
    <source>
        <dbReference type="ARBA" id="ARBA00013025"/>
    </source>
</evidence>
<dbReference type="InterPro" id="IPR018109">
    <property type="entry name" value="Folylpolyglutamate_synth_CS"/>
</dbReference>
<dbReference type="Pfam" id="PF02875">
    <property type="entry name" value="Mur_ligase_C"/>
    <property type="match status" value="1"/>
</dbReference>
<dbReference type="Gene3D" id="3.90.190.20">
    <property type="entry name" value="Mur ligase, C-terminal domain"/>
    <property type="match status" value="1"/>
</dbReference>
<dbReference type="GO" id="GO:0004326">
    <property type="term" value="F:tetrahydrofolylpolyglutamate synthase activity"/>
    <property type="evidence" value="ECO:0007669"/>
    <property type="project" value="UniProtKB-EC"/>
</dbReference>
<evidence type="ECO:0000256" key="1">
    <source>
        <dbReference type="ARBA" id="ARBA00001946"/>
    </source>
</evidence>
<evidence type="ECO:0000256" key="8">
    <source>
        <dbReference type="ARBA" id="ARBA00022842"/>
    </source>
</evidence>
<dbReference type="NCBIfam" id="TIGR01499">
    <property type="entry name" value="folC"/>
    <property type="match status" value="1"/>
</dbReference>
<gene>
    <name evidence="14" type="ORF">FD09_GL001399</name>
</gene>
<feature type="domain" description="Mur ligase C-terminal" evidence="12">
    <location>
        <begin position="304"/>
        <end position="418"/>
    </location>
</feature>
<evidence type="ECO:0000256" key="4">
    <source>
        <dbReference type="ARBA" id="ARBA00022598"/>
    </source>
</evidence>
<comment type="cofactor">
    <cofactor evidence="1">
        <name>Mg(2+)</name>
        <dbReference type="ChEBI" id="CHEBI:18420"/>
    </cofactor>
</comment>
<evidence type="ECO:0000256" key="10">
    <source>
        <dbReference type="ARBA" id="ARBA00047493"/>
    </source>
</evidence>
<comment type="similarity">
    <text evidence="2 11">Belongs to the folylpolyglutamate synthase family.</text>
</comment>
<feature type="domain" description="Mur ligase central" evidence="13">
    <location>
        <begin position="44"/>
        <end position="275"/>
    </location>
</feature>
<dbReference type="RefSeq" id="WP_057818257.1">
    <property type="nucleotide sequence ID" value="NZ_AZEC01000002.1"/>
</dbReference>
<keyword evidence="15" id="KW-1185">Reference proteome</keyword>
<organism evidence="14 15">
    <name type="scientific">Schleiferilactobacillus perolens DSM 12744</name>
    <dbReference type="NCBI Taxonomy" id="1423792"/>
    <lineage>
        <taxon>Bacteria</taxon>
        <taxon>Bacillati</taxon>
        <taxon>Bacillota</taxon>
        <taxon>Bacilli</taxon>
        <taxon>Lactobacillales</taxon>
        <taxon>Lactobacillaceae</taxon>
        <taxon>Schleiferilactobacillus</taxon>
    </lineage>
</organism>
<keyword evidence="6 11" id="KW-0547">Nucleotide-binding</keyword>
<evidence type="ECO:0000256" key="2">
    <source>
        <dbReference type="ARBA" id="ARBA00008276"/>
    </source>
</evidence>
<comment type="caution">
    <text evidence="14">The sequence shown here is derived from an EMBL/GenBank/DDBJ whole genome shotgun (WGS) entry which is preliminary data.</text>
</comment>
<evidence type="ECO:0000313" key="14">
    <source>
        <dbReference type="EMBL" id="KRL14233.1"/>
    </source>
</evidence>
<dbReference type="OrthoDB" id="9809356at2"/>
<keyword evidence="7 11" id="KW-0067">ATP-binding</keyword>
<keyword evidence="8" id="KW-0460">Magnesium</keyword>
<dbReference type="InterPro" id="IPR004101">
    <property type="entry name" value="Mur_ligase_C"/>
</dbReference>
<reference evidence="14 15" key="1">
    <citation type="journal article" date="2015" name="Genome Announc.">
        <title>Expanding the biotechnology potential of lactobacilli through comparative genomics of 213 strains and associated genera.</title>
        <authorList>
            <person name="Sun Z."/>
            <person name="Harris H.M."/>
            <person name="McCann A."/>
            <person name="Guo C."/>
            <person name="Argimon S."/>
            <person name="Zhang W."/>
            <person name="Yang X."/>
            <person name="Jeffery I.B."/>
            <person name="Cooney J.C."/>
            <person name="Kagawa T.F."/>
            <person name="Liu W."/>
            <person name="Song Y."/>
            <person name="Salvetti E."/>
            <person name="Wrobel A."/>
            <person name="Rasinkangas P."/>
            <person name="Parkhill J."/>
            <person name="Rea M.C."/>
            <person name="O'Sullivan O."/>
            <person name="Ritari J."/>
            <person name="Douillard F.P."/>
            <person name="Paul Ross R."/>
            <person name="Yang R."/>
            <person name="Briner A.E."/>
            <person name="Felis G.E."/>
            <person name="de Vos W.M."/>
            <person name="Barrangou R."/>
            <person name="Klaenhammer T.R."/>
            <person name="Caufield P.W."/>
            <person name="Cui Y."/>
            <person name="Zhang H."/>
            <person name="O'Toole P.W."/>
        </authorList>
    </citation>
    <scope>NUCLEOTIDE SEQUENCE [LARGE SCALE GENOMIC DNA]</scope>
    <source>
        <strain evidence="14 15">DSM 12744</strain>
    </source>
</reference>
<name>A0A0R1N3F2_9LACO</name>
<dbReference type="FunFam" id="3.40.1190.10:FF:000011">
    <property type="entry name" value="Folylpolyglutamate synthase/dihydrofolate synthase"/>
    <property type="match status" value="1"/>
</dbReference>
<evidence type="ECO:0000313" key="15">
    <source>
        <dbReference type="Proteomes" id="UP000051330"/>
    </source>
</evidence>
<dbReference type="SUPFAM" id="SSF53244">
    <property type="entry name" value="MurD-like peptide ligases, peptide-binding domain"/>
    <property type="match status" value="1"/>
</dbReference>
<evidence type="ECO:0000259" key="13">
    <source>
        <dbReference type="Pfam" id="PF08245"/>
    </source>
</evidence>
<dbReference type="GO" id="GO:0008841">
    <property type="term" value="F:dihydrofolate synthase activity"/>
    <property type="evidence" value="ECO:0007669"/>
    <property type="project" value="TreeGrafter"/>
</dbReference>
<evidence type="ECO:0000256" key="7">
    <source>
        <dbReference type="ARBA" id="ARBA00022840"/>
    </source>
</evidence>
<dbReference type="AlphaFoldDB" id="A0A0R1N3F2"/>
<evidence type="ECO:0000256" key="5">
    <source>
        <dbReference type="ARBA" id="ARBA00022723"/>
    </source>
</evidence>
<sequence>MNYQEAIHFIHGRPRLHRSRELTEIKEFLAAIGHPEQQGHFIHVTGTNGKGSVAEMVTEILLASGLRVGRFVSPFITRFNERIQVDGHNISDTDLADTTTYLANVLRHIQAERPDFALTEFEFVTALGFYYFAQRRVAVAVIEVGIGGAHDKTNVITPDVSAITTIGADHLELIGPTLDDVAAEKAGVIKKGVPVVVGEIAAPQLAIIKAYALREHAPLFHFGEAFQLLHPRLQPAQHRWLFDFANEAAGMHYKNIALPSISAYEVHNAATAIQVAVLYFAQNHGQLSEGAIREGMANFHWPARMELLHEKPFVLLDGAHNVPAVRALIDSVQQAFPGVTVHLIASFLQGKDAKKMLQYYIRAGFDIVGTDFKDPRLLPLAQWPEMPQPIRHIHDWRAALAVVLQETDEDDLIIIAGSLHFVSTVRESLLGGDDDDV</sequence>
<dbReference type="InterPro" id="IPR036565">
    <property type="entry name" value="Mur-like_cat_sf"/>
</dbReference>
<evidence type="ECO:0000256" key="9">
    <source>
        <dbReference type="ARBA" id="ARBA00030592"/>
    </source>
</evidence>
<dbReference type="InterPro" id="IPR013221">
    <property type="entry name" value="Mur_ligase_cen"/>
</dbReference>
<dbReference type="InterPro" id="IPR001645">
    <property type="entry name" value="Folylpolyglutamate_synth"/>
</dbReference>
<keyword evidence="4 11" id="KW-0436">Ligase</keyword>
<dbReference type="InterPro" id="IPR036615">
    <property type="entry name" value="Mur_ligase_C_dom_sf"/>
</dbReference>
<dbReference type="PANTHER" id="PTHR11136">
    <property type="entry name" value="FOLYLPOLYGLUTAMATE SYNTHASE-RELATED"/>
    <property type="match status" value="1"/>
</dbReference>
<dbReference type="EC" id="6.3.2.17" evidence="3"/>
<evidence type="ECO:0000259" key="12">
    <source>
        <dbReference type="Pfam" id="PF02875"/>
    </source>
</evidence>
<dbReference type="GO" id="GO:0046872">
    <property type="term" value="F:metal ion binding"/>
    <property type="evidence" value="ECO:0007669"/>
    <property type="project" value="UniProtKB-KW"/>
</dbReference>
<proteinExistence type="inferred from homology"/>
<protein>
    <recommendedName>
        <fullName evidence="3">tetrahydrofolate synthase</fullName>
        <ecNumber evidence="3">6.3.2.17</ecNumber>
    </recommendedName>
    <alternativeName>
        <fullName evidence="9">Tetrahydrofolylpolyglutamate synthase</fullName>
    </alternativeName>
</protein>
<dbReference type="PATRIC" id="fig|1423792.3.peg.1417"/>
<evidence type="ECO:0000256" key="6">
    <source>
        <dbReference type="ARBA" id="ARBA00022741"/>
    </source>
</evidence>
<dbReference type="Pfam" id="PF08245">
    <property type="entry name" value="Mur_ligase_M"/>
    <property type="match status" value="1"/>
</dbReference>
<dbReference type="SUPFAM" id="SSF53623">
    <property type="entry name" value="MurD-like peptide ligases, catalytic domain"/>
    <property type="match status" value="1"/>
</dbReference>
<dbReference type="Gene3D" id="3.40.1190.10">
    <property type="entry name" value="Mur-like, catalytic domain"/>
    <property type="match status" value="1"/>
</dbReference>